<reference evidence="2 3" key="1">
    <citation type="submission" date="2023-03" db="EMBL/GenBank/DDBJ databases">
        <title>High recombination rates correlate with genetic variation in Cardiocondyla obscurior ants.</title>
        <authorList>
            <person name="Errbii M."/>
        </authorList>
    </citation>
    <scope>NUCLEOTIDE SEQUENCE [LARGE SCALE GENOMIC DNA]</scope>
    <source>
        <strain evidence="2">Alpha-2009</strain>
        <tissue evidence="2">Whole body</tissue>
    </source>
</reference>
<feature type="region of interest" description="Disordered" evidence="1">
    <location>
        <begin position="68"/>
        <end position="103"/>
    </location>
</feature>
<accession>A0AAW2F9D8</accession>
<evidence type="ECO:0000256" key="1">
    <source>
        <dbReference type="SAM" id="MobiDB-lite"/>
    </source>
</evidence>
<evidence type="ECO:0000313" key="2">
    <source>
        <dbReference type="EMBL" id="KAL0111815.1"/>
    </source>
</evidence>
<comment type="caution">
    <text evidence="2">The sequence shown here is derived from an EMBL/GenBank/DDBJ whole genome shotgun (WGS) entry which is preliminary data.</text>
</comment>
<gene>
    <name evidence="2" type="ORF">PUN28_013182</name>
</gene>
<evidence type="ECO:0000313" key="3">
    <source>
        <dbReference type="Proteomes" id="UP001430953"/>
    </source>
</evidence>
<name>A0AAW2F9D8_9HYME</name>
<protein>
    <submittedName>
        <fullName evidence="2">Uncharacterized protein</fullName>
    </submittedName>
</protein>
<dbReference type="Proteomes" id="UP001430953">
    <property type="component" value="Unassembled WGS sequence"/>
</dbReference>
<keyword evidence="3" id="KW-1185">Reference proteome</keyword>
<organism evidence="2 3">
    <name type="scientific">Cardiocondyla obscurior</name>
    <dbReference type="NCBI Taxonomy" id="286306"/>
    <lineage>
        <taxon>Eukaryota</taxon>
        <taxon>Metazoa</taxon>
        <taxon>Ecdysozoa</taxon>
        <taxon>Arthropoda</taxon>
        <taxon>Hexapoda</taxon>
        <taxon>Insecta</taxon>
        <taxon>Pterygota</taxon>
        <taxon>Neoptera</taxon>
        <taxon>Endopterygota</taxon>
        <taxon>Hymenoptera</taxon>
        <taxon>Apocrita</taxon>
        <taxon>Aculeata</taxon>
        <taxon>Formicoidea</taxon>
        <taxon>Formicidae</taxon>
        <taxon>Myrmicinae</taxon>
        <taxon>Cardiocondyla</taxon>
    </lineage>
</organism>
<proteinExistence type="predicted"/>
<dbReference type="EMBL" id="JADYXP020000013">
    <property type="protein sequence ID" value="KAL0111815.1"/>
    <property type="molecule type" value="Genomic_DNA"/>
</dbReference>
<dbReference type="AlphaFoldDB" id="A0AAW2F9D8"/>
<sequence length="127" mass="14807">MGFYNFIKHMSIWSQPLRLLPEKTSLATVSSRTKRVYISRSNFCAAEKYQEKCGLSLPSRLHVRSSMSNPRFRIALQTQEGKKRERNRSRPLPSSRGTASTSRERMIKQLRCFMLGSMYRARPFKSV</sequence>